<feature type="region of interest" description="Disordered" evidence="1">
    <location>
        <begin position="88"/>
        <end position="109"/>
    </location>
</feature>
<dbReference type="Proteomes" id="UP001221898">
    <property type="component" value="Unassembled WGS sequence"/>
</dbReference>
<gene>
    <name evidence="2" type="ORF">AAFF_G00055200</name>
</gene>
<sequence>MSPVLRSLPLRFLPLASLGKASTHGRLGKAKEWSSSRHCYVEEDVGGDGSSTGGAVAYMYFNNIHAPTFPTALAKLYLNPKRSRAQEGFGDLARPCTGSQRRGDASSGDEDGKASFLALQQTLIVSPYLALLYVSFILDTDIRIKGI</sequence>
<name>A0AAD7WEF5_9TELE</name>
<evidence type="ECO:0000256" key="1">
    <source>
        <dbReference type="SAM" id="MobiDB-lite"/>
    </source>
</evidence>
<protein>
    <submittedName>
        <fullName evidence="2">Uncharacterized protein</fullName>
    </submittedName>
</protein>
<evidence type="ECO:0000313" key="3">
    <source>
        <dbReference type="Proteomes" id="UP001221898"/>
    </source>
</evidence>
<organism evidence="2 3">
    <name type="scientific">Aldrovandia affinis</name>
    <dbReference type="NCBI Taxonomy" id="143900"/>
    <lineage>
        <taxon>Eukaryota</taxon>
        <taxon>Metazoa</taxon>
        <taxon>Chordata</taxon>
        <taxon>Craniata</taxon>
        <taxon>Vertebrata</taxon>
        <taxon>Euteleostomi</taxon>
        <taxon>Actinopterygii</taxon>
        <taxon>Neopterygii</taxon>
        <taxon>Teleostei</taxon>
        <taxon>Notacanthiformes</taxon>
        <taxon>Halosauridae</taxon>
        <taxon>Aldrovandia</taxon>
    </lineage>
</organism>
<keyword evidence="3" id="KW-1185">Reference proteome</keyword>
<comment type="caution">
    <text evidence="2">The sequence shown here is derived from an EMBL/GenBank/DDBJ whole genome shotgun (WGS) entry which is preliminary data.</text>
</comment>
<accession>A0AAD7WEF5</accession>
<dbReference type="AlphaFoldDB" id="A0AAD7WEF5"/>
<dbReference type="EMBL" id="JAINUG010000131">
    <property type="protein sequence ID" value="KAJ8393987.1"/>
    <property type="molecule type" value="Genomic_DNA"/>
</dbReference>
<evidence type="ECO:0000313" key="2">
    <source>
        <dbReference type="EMBL" id="KAJ8393987.1"/>
    </source>
</evidence>
<proteinExistence type="predicted"/>
<reference evidence="2" key="1">
    <citation type="journal article" date="2023" name="Science">
        <title>Genome structures resolve the early diversification of teleost fishes.</title>
        <authorList>
            <person name="Parey E."/>
            <person name="Louis A."/>
            <person name="Montfort J."/>
            <person name="Bouchez O."/>
            <person name="Roques C."/>
            <person name="Iampietro C."/>
            <person name="Lluch J."/>
            <person name="Castinel A."/>
            <person name="Donnadieu C."/>
            <person name="Desvignes T."/>
            <person name="Floi Bucao C."/>
            <person name="Jouanno E."/>
            <person name="Wen M."/>
            <person name="Mejri S."/>
            <person name="Dirks R."/>
            <person name="Jansen H."/>
            <person name="Henkel C."/>
            <person name="Chen W.J."/>
            <person name="Zahm M."/>
            <person name="Cabau C."/>
            <person name="Klopp C."/>
            <person name="Thompson A.W."/>
            <person name="Robinson-Rechavi M."/>
            <person name="Braasch I."/>
            <person name="Lecointre G."/>
            <person name="Bobe J."/>
            <person name="Postlethwait J.H."/>
            <person name="Berthelot C."/>
            <person name="Roest Crollius H."/>
            <person name="Guiguen Y."/>
        </authorList>
    </citation>
    <scope>NUCLEOTIDE SEQUENCE</scope>
    <source>
        <strain evidence="2">NC1722</strain>
    </source>
</reference>